<evidence type="ECO:0000313" key="8">
    <source>
        <dbReference type="EMBL" id="KAA8496801.1"/>
    </source>
</evidence>
<reference evidence="9" key="1">
    <citation type="journal article" date="2019" name="Nat. Commun.">
        <title>Expansion of phycobilisome linker gene families in mesophilic red algae.</title>
        <authorList>
            <person name="Lee J."/>
            <person name="Kim D."/>
            <person name="Bhattacharya D."/>
            <person name="Yoon H.S."/>
        </authorList>
    </citation>
    <scope>NUCLEOTIDE SEQUENCE [LARGE SCALE GENOMIC DNA]</scope>
    <source>
        <strain evidence="9">CCMP 1328</strain>
    </source>
</reference>
<comment type="subcellular location">
    <subcellularLocation>
        <location evidence="1">Membrane</location>
        <topology evidence="1">Multi-pass membrane protein</topology>
    </subcellularLocation>
</comment>
<protein>
    <submittedName>
        <fullName evidence="8">Putative aquaporin NIP-type</fullName>
    </submittedName>
</protein>
<name>A0A5J4YYV8_PORPP</name>
<dbReference type="OrthoDB" id="3222at2759"/>
<dbReference type="Pfam" id="PF00230">
    <property type="entry name" value="MIP"/>
    <property type="match status" value="1"/>
</dbReference>
<feature type="transmembrane region" description="Helical" evidence="7">
    <location>
        <begin position="40"/>
        <end position="61"/>
    </location>
</feature>
<evidence type="ECO:0000256" key="1">
    <source>
        <dbReference type="ARBA" id="ARBA00004141"/>
    </source>
</evidence>
<proteinExistence type="inferred from homology"/>
<feature type="transmembrane region" description="Helical" evidence="7">
    <location>
        <begin position="149"/>
        <end position="170"/>
    </location>
</feature>
<dbReference type="InterPro" id="IPR023271">
    <property type="entry name" value="Aquaporin-like"/>
</dbReference>
<dbReference type="InterPro" id="IPR022357">
    <property type="entry name" value="MIP_CS"/>
</dbReference>
<comment type="caution">
    <text evidence="8">The sequence shown here is derived from an EMBL/GenBank/DDBJ whole genome shotgun (WGS) entry which is preliminary data.</text>
</comment>
<dbReference type="GO" id="GO:0015267">
    <property type="term" value="F:channel activity"/>
    <property type="evidence" value="ECO:0007669"/>
    <property type="project" value="InterPro"/>
</dbReference>
<organism evidence="8 9">
    <name type="scientific">Porphyridium purpureum</name>
    <name type="common">Red alga</name>
    <name type="synonym">Porphyridium cruentum</name>
    <dbReference type="NCBI Taxonomy" id="35688"/>
    <lineage>
        <taxon>Eukaryota</taxon>
        <taxon>Rhodophyta</taxon>
        <taxon>Bangiophyceae</taxon>
        <taxon>Porphyridiales</taxon>
        <taxon>Porphyridiaceae</taxon>
        <taxon>Porphyridium</taxon>
    </lineage>
</organism>
<dbReference type="PANTHER" id="PTHR45724:SF13">
    <property type="entry name" value="AQUAPORIN NIP1-1-RELATED"/>
    <property type="match status" value="1"/>
</dbReference>
<dbReference type="InterPro" id="IPR000425">
    <property type="entry name" value="MIP"/>
</dbReference>
<evidence type="ECO:0000313" key="9">
    <source>
        <dbReference type="Proteomes" id="UP000324585"/>
    </source>
</evidence>
<dbReference type="Proteomes" id="UP000324585">
    <property type="component" value="Unassembled WGS sequence"/>
</dbReference>
<evidence type="ECO:0000256" key="3">
    <source>
        <dbReference type="ARBA" id="ARBA00022692"/>
    </source>
</evidence>
<accession>A0A5J4YYV8</accession>
<sequence length="240" mass="24957">MAHEEFRQKFGAGVMEALGTMVLVMTIQLAVTAGMSEAPAVIGVVLMIMVYCGGPISGANYNPAVSIALWMRGRLDTVQAFTVYIPFQIAGGVLGALLGLVINGKAIAPSVGVGYHWIQAMIVEITFTALLCFVVLAVATNSKTEGNSFFGAAIGLTVTVGAACVGHISGGCFNPAVALGLTLIKHFWKPMYALTVVAANIVGALIGTALFYICAPSEFEHFSSDSHGALDEAKGLLSKQ</sequence>
<feature type="transmembrane region" description="Helical" evidence="7">
    <location>
        <begin position="81"/>
        <end position="102"/>
    </location>
</feature>
<feature type="transmembrane region" description="Helical" evidence="7">
    <location>
        <begin position="190"/>
        <end position="214"/>
    </location>
</feature>
<evidence type="ECO:0000256" key="6">
    <source>
        <dbReference type="RuleBase" id="RU000477"/>
    </source>
</evidence>
<gene>
    <name evidence="8" type="ORF">FVE85_0530</name>
</gene>
<dbReference type="PRINTS" id="PR00783">
    <property type="entry name" value="MINTRINSICP"/>
</dbReference>
<dbReference type="PANTHER" id="PTHR45724">
    <property type="entry name" value="AQUAPORIN NIP2-1"/>
    <property type="match status" value="1"/>
</dbReference>
<keyword evidence="3 6" id="KW-0812">Transmembrane</keyword>
<dbReference type="GO" id="GO:0016020">
    <property type="term" value="C:membrane"/>
    <property type="evidence" value="ECO:0007669"/>
    <property type="project" value="UniProtKB-SubCell"/>
</dbReference>
<keyword evidence="4 7" id="KW-1133">Transmembrane helix</keyword>
<feature type="transmembrane region" description="Helical" evidence="7">
    <location>
        <begin position="12"/>
        <end position="34"/>
    </location>
</feature>
<dbReference type="PROSITE" id="PS00221">
    <property type="entry name" value="MIP"/>
    <property type="match status" value="1"/>
</dbReference>
<evidence type="ECO:0000256" key="2">
    <source>
        <dbReference type="ARBA" id="ARBA00022448"/>
    </source>
</evidence>
<evidence type="ECO:0000256" key="4">
    <source>
        <dbReference type="ARBA" id="ARBA00022989"/>
    </source>
</evidence>
<comment type="similarity">
    <text evidence="6">Belongs to the MIP/aquaporin (TC 1.A.8) family.</text>
</comment>
<dbReference type="SUPFAM" id="SSF81338">
    <property type="entry name" value="Aquaporin-like"/>
    <property type="match status" value="1"/>
</dbReference>
<dbReference type="AlphaFoldDB" id="A0A5J4YYV8"/>
<keyword evidence="2 6" id="KW-0813">Transport</keyword>
<dbReference type="EMBL" id="VRMN01000002">
    <property type="protein sequence ID" value="KAA8496801.1"/>
    <property type="molecule type" value="Genomic_DNA"/>
</dbReference>
<keyword evidence="9" id="KW-1185">Reference proteome</keyword>
<dbReference type="Gene3D" id="1.20.1080.10">
    <property type="entry name" value="Glycerol uptake facilitator protein"/>
    <property type="match status" value="1"/>
</dbReference>
<dbReference type="InterPro" id="IPR034294">
    <property type="entry name" value="Aquaporin_transptr"/>
</dbReference>
<dbReference type="OMA" id="EDHRRHE"/>
<keyword evidence="5 7" id="KW-0472">Membrane</keyword>
<evidence type="ECO:0000256" key="7">
    <source>
        <dbReference type="SAM" id="Phobius"/>
    </source>
</evidence>
<feature type="transmembrane region" description="Helical" evidence="7">
    <location>
        <begin position="114"/>
        <end position="137"/>
    </location>
</feature>
<evidence type="ECO:0000256" key="5">
    <source>
        <dbReference type="ARBA" id="ARBA00023136"/>
    </source>
</evidence>